<evidence type="ECO:0000259" key="4">
    <source>
        <dbReference type="Pfam" id="PF22725"/>
    </source>
</evidence>
<dbReference type="RefSeq" id="WP_128634770.1">
    <property type="nucleotide sequence ID" value="NZ_RRCN01000001.1"/>
</dbReference>
<dbReference type="SUPFAM" id="SSF51735">
    <property type="entry name" value="NAD(P)-binding Rossmann-fold domains"/>
    <property type="match status" value="1"/>
</dbReference>
<evidence type="ECO:0000256" key="2">
    <source>
        <dbReference type="ARBA" id="ARBA00023002"/>
    </source>
</evidence>
<dbReference type="PANTHER" id="PTHR22604">
    <property type="entry name" value="OXIDOREDUCTASES"/>
    <property type="match status" value="1"/>
</dbReference>
<evidence type="ECO:0000313" key="5">
    <source>
        <dbReference type="EMBL" id="RRJ66988.1"/>
    </source>
</evidence>
<evidence type="ECO:0000259" key="3">
    <source>
        <dbReference type="Pfam" id="PF01408"/>
    </source>
</evidence>
<dbReference type="InterPro" id="IPR000683">
    <property type="entry name" value="Gfo/Idh/MocA-like_OxRdtase_N"/>
</dbReference>
<feature type="domain" description="Gfo/Idh/MocA-like oxidoreductase N-terminal" evidence="3">
    <location>
        <begin position="11"/>
        <end position="118"/>
    </location>
</feature>
<gene>
    <name evidence="5" type="ORF">EHV15_31725</name>
</gene>
<reference evidence="5 6" key="1">
    <citation type="submission" date="2018-11" db="EMBL/GenBank/DDBJ databases">
        <title>Genome sequencing of Paenibacillus sp. KCOM 3021 (= ChDC PVNT-B20).</title>
        <authorList>
            <person name="Kook J.-K."/>
            <person name="Park S.-N."/>
            <person name="Lim Y.K."/>
        </authorList>
    </citation>
    <scope>NUCLEOTIDE SEQUENCE [LARGE SCALE GENOMIC DNA]</scope>
    <source>
        <strain evidence="5 6">KCOM 3021</strain>
    </source>
</reference>
<evidence type="ECO:0000256" key="1">
    <source>
        <dbReference type="ARBA" id="ARBA00010928"/>
    </source>
</evidence>
<evidence type="ECO:0000313" key="6">
    <source>
        <dbReference type="Proteomes" id="UP000267017"/>
    </source>
</evidence>
<comment type="similarity">
    <text evidence="1">Belongs to the Gfo/Idh/MocA family.</text>
</comment>
<dbReference type="Proteomes" id="UP000267017">
    <property type="component" value="Unassembled WGS sequence"/>
</dbReference>
<name>A0A3P3UBJ5_9BACL</name>
<dbReference type="PANTHER" id="PTHR22604:SF105">
    <property type="entry name" value="TRANS-1,2-DIHYDROBENZENE-1,2-DIOL DEHYDROGENASE"/>
    <property type="match status" value="1"/>
</dbReference>
<dbReference type="GO" id="GO:0016491">
    <property type="term" value="F:oxidoreductase activity"/>
    <property type="evidence" value="ECO:0007669"/>
    <property type="project" value="UniProtKB-KW"/>
</dbReference>
<organism evidence="5 6">
    <name type="scientific">Paenibacillus oralis</name>
    <dbReference type="NCBI Taxonomy" id="2490856"/>
    <lineage>
        <taxon>Bacteria</taxon>
        <taxon>Bacillati</taxon>
        <taxon>Bacillota</taxon>
        <taxon>Bacilli</taxon>
        <taxon>Bacillales</taxon>
        <taxon>Paenibacillaceae</taxon>
        <taxon>Paenibacillus</taxon>
    </lineage>
</organism>
<dbReference type="InterPro" id="IPR055170">
    <property type="entry name" value="GFO_IDH_MocA-like_dom"/>
</dbReference>
<dbReference type="Pfam" id="PF22725">
    <property type="entry name" value="GFO_IDH_MocA_C3"/>
    <property type="match status" value="1"/>
</dbReference>
<comment type="caution">
    <text evidence="5">The sequence shown here is derived from an EMBL/GenBank/DDBJ whole genome shotgun (WGS) entry which is preliminary data.</text>
</comment>
<dbReference type="Pfam" id="PF01408">
    <property type="entry name" value="GFO_IDH_MocA"/>
    <property type="match status" value="1"/>
</dbReference>
<feature type="domain" description="GFO/IDH/MocA-like oxidoreductase" evidence="4">
    <location>
        <begin position="141"/>
        <end position="247"/>
    </location>
</feature>
<dbReference type="InterPro" id="IPR036291">
    <property type="entry name" value="NAD(P)-bd_dom_sf"/>
</dbReference>
<sequence length="337" mass="37759">MKTEGSKLPCRLGILGASAIAGPALLDPARDVPSVTVHAIANRTLSKAERLAETYRIPRIATHLDELLDMEELDAVYIALSNELHAEWAIKALDAGKHVLVEKPIALNPDEADRLRQAKLRNPATRLVEGLMVAHHPWQEALKSIVESGQYGQLHHIRTRISIPARDRHSGNYRSVKHRGGGVFADLGCYWLQFVQRLVGLDCTDISAQSDFDGPDGCDWTFQAELGYGSKLKAECLVSYDLPYRASHTLYFDQTVLLVPDFLRAIKGFFKLKIRHDLPHDRGTVVEFEPMYYYVNQLQAFTEVIGGVRAEEYEKALERVELQSTILAAAEQRSGCR</sequence>
<accession>A0A3P3UBJ5</accession>
<dbReference type="OrthoDB" id="9783105at2"/>
<dbReference type="Gene3D" id="3.40.50.720">
    <property type="entry name" value="NAD(P)-binding Rossmann-like Domain"/>
    <property type="match status" value="1"/>
</dbReference>
<dbReference type="EMBL" id="RRCN01000001">
    <property type="protein sequence ID" value="RRJ66988.1"/>
    <property type="molecule type" value="Genomic_DNA"/>
</dbReference>
<protein>
    <submittedName>
        <fullName evidence="5">Gfo/Idh/MocA family oxidoreductase</fullName>
    </submittedName>
</protein>
<proteinExistence type="inferred from homology"/>
<keyword evidence="6" id="KW-1185">Reference proteome</keyword>
<dbReference type="SUPFAM" id="SSF55347">
    <property type="entry name" value="Glyceraldehyde-3-phosphate dehydrogenase-like, C-terminal domain"/>
    <property type="match status" value="1"/>
</dbReference>
<keyword evidence="2" id="KW-0560">Oxidoreductase</keyword>
<dbReference type="AlphaFoldDB" id="A0A3P3UBJ5"/>
<dbReference type="Gene3D" id="3.30.360.10">
    <property type="entry name" value="Dihydrodipicolinate Reductase, domain 2"/>
    <property type="match status" value="1"/>
</dbReference>
<dbReference type="GO" id="GO:0000166">
    <property type="term" value="F:nucleotide binding"/>
    <property type="evidence" value="ECO:0007669"/>
    <property type="project" value="InterPro"/>
</dbReference>
<dbReference type="InterPro" id="IPR050984">
    <property type="entry name" value="Gfo/Idh/MocA_domain"/>
</dbReference>